<evidence type="ECO:0000256" key="7">
    <source>
        <dbReference type="ARBA" id="ARBA00022723"/>
    </source>
</evidence>
<evidence type="ECO:0000256" key="3">
    <source>
        <dbReference type="ARBA" id="ARBA00008343"/>
    </source>
</evidence>
<keyword evidence="7" id="KW-0479">Metal-binding</keyword>
<keyword evidence="17" id="KW-1185">Reference proteome</keyword>
<comment type="catalytic activity">
    <reaction evidence="1 14">
        <text>Hydrolyzes free adenine bases from 7,8-dihydro-8-oxoguanine:adenine mismatched double-stranded DNA, leaving an apurinic site.</text>
        <dbReference type="EC" id="3.2.2.31"/>
    </reaction>
</comment>
<sequence length="364" mass="41473">MVPSLLPFTLLTFTPMNFTDELVQWYLQNKRDLPWRNTTDAYVIWLSEIILQQTRVEQGLPYFYRFVEKYPDVSSFAAAAEDEVLKLWQGLGYYSRGRNMLKTARLVQEQYHGKFPQSYDELIKLKGIGEYTAAAIASFSANEAKAVVDGNVYRVLARYFGIDEPINSTGGKKTFQTLANNLLNKKNPALHNQAMMEFGAMLCKPKNPACGICPVHTGCAAFLSNATTFLPVKLKTVKVRERFFNYFLVTNDDAVLMNKRGDKDIWANMYDLPLVETDSLLPLNELPGLPRVQEIFGPGLTISSDAVPVQKHILTHQRLYIRLIKTTPKPVKLEENWFYSTIENLQNLALPKAVFILIKNIFNL</sequence>
<dbReference type="InterPro" id="IPR029119">
    <property type="entry name" value="MutY_C"/>
</dbReference>
<keyword evidence="10 14" id="KW-0408">Iron</keyword>
<keyword evidence="13 14" id="KW-0326">Glycosidase</keyword>
<comment type="caution">
    <text evidence="16">The sequence shown here is derived from an EMBL/GenBank/DDBJ whole genome shotgun (WGS) entry which is preliminary data.</text>
</comment>
<evidence type="ECO:0000256" key="1">
    <source>
        <dbReference type="ARBA" id="ARBA00000843"/>
    </source>
</evidence>
<evidence type="ECO:0000256" key="9">
    <source>
        <dbReference type="ARBA" id="ARBA00022801"/>
    </source>
</evidence>
<protein>
    <recommendedName>
        <fullName evidence="5 14">Adenine DNA glycosylase</fullName>
        <ecNumber evidence="4 14">3.2.2.31</ecNumber>
    </recommendedName>
</protein>
<keyword evidence="8 14" id="KW-0227">DNA damage</keyword>
<evidence type="ECO:0000256" key="4">
    <source>
        <dbReference type="ARBA" id="ARBA00012045"/>
    </source>
</evidence>
<dbReference type="EC" id="3.2.2.31" evidence="4 14"/>
<dbReference type="PANTHER" id="PTHR42944:SF1">
    <property type="entry name" value="ADENINE DNA GLYCOSYLASE"/>
    <property type="match status" value="1"/>
</dbReference>
<dbReference type="SUPFAM" id="SSF48150">
    <property type="entry name" value="DNA-glycosylase"/>
    <property type="match status" value="1"/>
</dbReference>
<evidence type="ECO:0000256" key="12">
    <source>
        <dbReference type="ARBA" id="ARBA00023204"/>
    </source>
</evidence>
<evidence type="ECO:0000256" key="10">
    <source>
        <dbReference type="ARBA" id="ARBA00023004"/>
    </source>
</evidence>
<dbReference type="EMBL" id="JAVDUU010000002">
    <property type="protein sequence ID" value="MDR6942428.1"/>
    <property type="molecule type" value="Genomic_DNA"/>
</dbReference>
<dbReference type="InterPro" id="IPR003265">
    <property type="entry name" value="HhH-GPD_domain"/>
</dbReference>
<dbReference type="InterPro" id="IPR004035">
    <property type="entry name" value="Endouclease-III_FeS-bd_BS"/>
</dbReference>
<dbReference type="Pfam" id="PF00730">
    <property type="entry name" value="HhH-GPD"/>
    <property type="match status" value="1"/>
</dbReference>
<keyword evidence="12" id="KW-0234">DNA repair</keyword>
<evidence type="ECO:0000256" key="14">
    <source>
        <dbReference type="RuleBase" id="RU365096"/>
    </source>
</evidence>
<dbReference type="Pfam" id="PF10576">
    <property type="entry name" value="EndIII_4Fe-2S"/>
    <property type="match status" value="1"/>
</dbReference>
<gene>
    <name evidence="16" type="ORF">J2W55_002270</name>
</gene>
<comment type="similarity">
    <text evidence="3 14">Belongs to the Nth/MutY family.</text>
</comment>
<comment type="cofactor">
    <cofactor evidence="14">
        <name>[4Fe-4S] cluster</name>
        <dbReference type="ChEBI" id="CHEBI:49883"/>
    </cofactor>
    <text evidence="14">Binds 1 [4Fe-4S] cluster.</text>
</comment>
<evidence type="ECO:0000313" key="17">
    <source>
        <dbReference type="Proteomes" id="UP001247620"/>
    </source>
</evidence>
<dbReference type="InterPro" id="IPR044298">
    <property type="entry name" value="MIG/MutY"/>
</dbReference>
<dbReference type="Gene3D" id="1.10.1670.10">
    <property type="entry name" value="Helix-hairpin-Helix base-excision DNA repair enzymes (C-terminal)"/>
    <property type="match status" value="1"/>
</dbReference>
<dbReference type="InterPro" id="IPR011257">
    <property type="entry name" value="DNA_glycosylase"/>
</dbReference>
<dbReference type="Gene3D" id="1.10.340.30">
    <property type="entry name" value="Hypothetical protein, domain 2"/>
    <property type="match status" value="1"/>
</dbReference>
<keyword evidence="6" id="KW-0004">4Fe-4S</keyword>
<evidence type="ECO:0000256" key="8">
    <source>
        <dbReference type="ARBA" id="ARBA00022763"/>
    </source>
</evidence>
<evidence type="ECO:0000256" key="5">
    <source>
        <dbReference type="ARBA" id="ARBA00022023"/>
    </source>
</evidence>
<dbReference type="Pfam" id="PF14815">
    <property type="entry name" value="NUDIX_4"/>
    <property type="match status" value="1"/>
</dbReference>
<dbReference type="GO" id="GO:0016798">
    <property type="term" value="F:hydrolase activity, acting on glycosyl bonds"/>
    <property type="evidence" value="ECO:0007669"/>
    <property type="project" value="UniProtKB-KW"/>
</dbReference>
<evidence type="ECO:0000313" key="16">
    <source>
        <dbReference type="EMBL" id="MDR6942428.1"/>
    </source>
</evidence>
<dbReference type="Proteomes" id="UP001247620">
    <property type="component" value="Unassembled WGS sequence"/>
</dbReference>
<keyword evidence="9 16" id="KW-0378">Hydrolase</keyword>
<keyword evidence="11" id="KW-0411">Iron-sulfur</keyword>
<proteinExistence type="inferred from homology"/>
<dbReference type="InterPro" id="IPR000445">
    <property type="entry name" value="HhH_motif"/>
</dbReference>
<dbReference type="InterPro" id="IPR003651">
    <property type="entry name" value="Endonuclease3_FeS-loop_motif"/>
</dbReference>
<dbReference type="CDD" id="cd03431">
    <property type="entry name" value="NUDIX_DNA_Glycosylase_C-MutY"/>
    <property type="match status" value="1"/>
</dbReference>
<comment type="function">
    <text evidence="2">Adenine glycosylase active on G-A mispairs. MutY also corrects error-prone DNA synthesis past GO lesions which are due to the oxidatively damaged form of guanine: 7,8-dihydro-8-oxoguanine (8-oxo-dGTP).</text>
</comment>
<dbReference type="PANTHER" id="PTHR42944">
    <property type="entry name" value="ADENINE DNA GLYCOSYLASE"/>
    <property type="match status" value="1"/>
</dbReference>
<name>A0ABU1TAS8_9SPHI</name>
<evidence type="ECO:0000256" key="13">
    <source>
        <dbReference type="ARBA" id="ARBA00023295"/>
    </source>
</evidence>
<dbReference type="Pfam" id="PF00633">
    <property type="entry name" value="HHH"/>
    <property type="match status" value="1"/>
</dbReference>
<dbReference type="NCBIfam" id="TIGR01084">
    <property type="entry name" value="mutY"/>
    <property type="match status" value="1"/>
</dbReference>
<evidence type="ECO:0000256" key="11">
    <source>
        <dbReference type="ARBA" id="ARBA00023014"/>
    </source>
</evidence>
<evidence type="ECO:0000259" key="15">
    <source>
        <dbReference type="SMART" id="SM00478"/>
    </source>
</evidence>
<dbReference type="InterPro" id="IPR015797">
    <property type="entry name" value="NUDIX_hydrolase-like_dom_sf"/>
</dbReference>
<dbReference type="SMART" id="SM00478">
    <property type="entry name" value="ENDO3c"/>
    <property type="match status" value="1"/>
</dbReference>
<dbReference type="CDD" id="cd00056">
    <property type="entry name" value="ENDO3c"/>
    <property type="match status" value="1"/>
</dbReference>
<accession>A0ABU1TAS8</accession>
<dbReference type="SUPFAM" id="SSF55811">
    <property type="entry name" value="Nudix"/>
    <property type="match status" value="1"/>
</dbReference>
<feature type="domain" description="HhH-GPD" evidence="15">
    <location>
        <begin position="50"/>
        <end position="201"/>
    </location>
</feature>
<evidence type="ECO:0000256" key="2">
    <source>
        <dbReference type="ARBA" id="ARBA00002933"/>
    </source>
</evidence>
<dbReference type="PROSITE" id="PS00764">
    <property type="entry name" value="ENDONUCLEASE_III_1"/>
    <property type="match status" value="1"/>
</dbReference>
<evidence type="ECO:0000256" key="6">
    <source>
        <dbReference type="ARBA" id="ARBA00022485"/>
    </source>
</evidence>
<organism evidence="16 17">
    <name type="scientific">Mucilaginibacter pocheonensis</name>
    <dbReference type="NCBI Taxonomy" id="398050"/>
    <lineage>
        <taxon>Bacteria</taxon>
        <taxon>Pseudomonadati</taxon>
        <taxon>Bacteroidota</taxon>
        <taxon>Sphingobacteriia</taxon>
        <taxon>Sphingobacteriales</taxon>
        <taxon>Sphingobacteriaceae</taxon>
        <taxon>Mucilaginibacter</taxon>
    </lineage>
</organism>
<reference evidence="16 17" key="1">
    <citation type="submission" date="2023-07" db="EMBL/GenBank/DDBJ databases">
        <title>Sorghum-associated microbial communities from plants grown in Nebraska, USA.</title>
        <authorList>
            <person name="Schachtman D."/>
        </authorList>
    </citation>
    <scope>NUCLEOTIDE SEQUENCE [LARGE SCALE GENOMIC DNA]</scope>
    <source>
        <strain evidence="16 17">3262</strain>
    </source>
</reference>
<dbReference type="Gene3D" id="3.90.79.10">
    <property type="entry name" value="Nucleoside Triphosphate Pyrophosphohydrolase"/>
    <property type="match status" value="1"/>
</dbReference>
<dbReference type="InterPro" id="IPR005760">
    <property type="entry name" value="A/G_AdeGlyc_MutY"/>
</dbReference>
<dbReference type="InterPro" id="IPR023170">
    <property type="entry name" value="HhH_base_excis_C"/>
</dbReference>